<dbReference type="PANTHER" id="PTHR24006:SF722">
    <property type="entry name" value="UBIQUITIN CARBOXYL-TERMINAL HYDROLASE 48"/>
    <property type="match status" value="1"/>
</dbReference>
<keyword evidence="13" id="KW-1185">Reference proteome</keyword>
<feature type="domain" description="USP" evidence="11">
    <location>
        <begin position="1"/>
        <end position="189"/>
    </location>
</feature>
<dbReference type="Gene3D" id="3.90.70.10">
    <property type="entry name" value="Cysteine proteinases"/>
    <property type="match status" value="1"/>
</dbReference>
<evidence type="ECO:0000313" key="12">
    <source>
        <dbReference type="EMBL" id="RKP09511.1"/>
    </source>
</evidence>
<feature type="non-terminal residue" evidence="12">
    <location>
        <position position="1"/>
    </location>
</feature>
<dbReference type="InterPro" id="IPR038765">
    <property type="entry name" value="Papain-like_cys_pep_sf"/>
</dbReference>
<evidence type="ECO:0000256" key="10">
    <source>
        <dbReference type="SAM" id="SignalP"/>
    </source>
</evidence>
<dbReference type="InterPro" id="IPR001394">
    <property type="entry name" value="Peptidase_C19_UCH"/>
</dbReference>
<evidence type="ECO:0000256" key="9">
    <source>
        <dbReference type="ARBA" id="ARBA00023242"/>
    </source>
</evidence>
<keyword evidence="5 12" id="KW-0645">Protease</keyword>
<comment type="subcellular location">
    <subcellularLocation>
        <location evidence="2">Nucleus</location>
    </subcellularLocation>
</comment>
<dbReference type="GO" id="GO:0004843">
    <property type="term" value="F:cysteine-type deubiquitinase activity"/>
    <property type="evidence" value="ECO:0007669"/>
    <property type="project" value="UniProtKB-EC"/>
</dbReference>
<name>A0A4P9XV92_9FUNG</name>
<keyword evidence="10" id="KW-0732">Signal</keyword>
<keyword evidence="9" id="KW-0539">Nucleus</keyword>
<dbReference type="GO" id="GO:0005829">
    <property type="term" value="C:cytosol"/>
    <property type="evidence" value="ECO:0007669"/>
    <property type="project" value="TreeGrafter"/>
</dbReference>
<proteinExistence type="inferred from homology"/>
<feature type="signal peptide" evidence="10">
    <location>
        <begin position="1"/>
        <end position="15"/>
    </location>
</feature>
<dbReference type="EMBL" id="KZ992508">
    <property type="protein sequence ID" value="RKP09511.1"/>
    <property type="molecule type" value="Genomic_DNA"/>
</dbReference>
<dbReference type="Proteomes" id="UP000271241">
    <property type="component" value="Unassembled WGS sequence"/>
</dbReference>
<sequence length="189" mass="21370">RFCKLFLTLLSSVFSSQPDAGVRDLIAHRFGGEQTYNTQCTGCNQPSLRNEQFYELEVALKDGCSLEESLEEILKPEVLDGPNQYVIYHCGVCGSKQDAARSLHLKRLPPVLNFQLMRFVYDMETYTKKKSDAAIRFPAVLDMRHFSVDDGDGTSDNGKDLVYELTAVLIHQGAYAHYGHYIAHVRRST</sequence>
<evidence type="ECO:0000256" key="6">
    <source>
        <dbReference type="ARBA" id="ARBA00022786"/>
    </source>
</evidence>
<evidence type="ECO:0000256" key="1">
    <source>
        <dbReference type="ARBA" id="ARBA00000707"/>
    </source>
</evidence>
<keyword evidence="7" id="KW-0378">Hydrolase</keyword>
<comment type="catalytic activity">
    <reaction evidence="1">
        <text>Thiol-dependent hydrolysis of ester, thioester, amide, peptide and isopeptide bonds formed by the C-terminal Gly of ubiquitin (a 76-residue protein attached to proteins as an intracellular targeting signal).</text>
        <dbReference type="EC" id="3.4.19.12"/>
    </reaction>
</comment>
<dbReference type="GO" id="GO:0005634">
    <property type="term" value="C:nucleus"/>
    <property type="evidence" value="ECO:0007669"/>
    <property type="project" value="UniProtKB-SubCell"/>
</dbReference>
<organism evidence="12 13">
    <name type="scientific">Thamnocephalis sphaerospora</name>
    <dbReference type="NCBI Taxonomy" id="78915"/>
    <lineage>
        <taxon>Eukaryota</taxon>
        <taxon>Fungi</taxon>
        <taxon>Fungi incertae sedis</taxon>
        <taxon>Zoopagomycota</taxon>
        <taxon>Zoopagomycotina</taxon>
        <taxon>Zoopagomycetes</taxon>
        <taxon>Zoopagales</taxon>
        <taxon>Sigmoideomycetaceae</taxon>
        <taxon>Thamnocephalis</taxon>
    </lineage>
</organism>
<dbReference type="InterPro" id="IPR050164">
    <property type="entry name" value="Peptidase_C19"/>
</dbReference>
<gene>
    <name evidence="12" type="ORF">THASP1DRAFT_14147</name>
</gene>
<comment type="similarity">
    <text evidence="3">Belongs to the peptidase C19 family.</text>
</comment>
<evidence type="ECO:0000259" key="11">
    <source>
        <dbReference type="PROSITE" id="PS50235"/>
    </source>
</evidence>
<dbReference type="SUPFAM" id="SSF54001">
    <property type="entry name" value="Cysteine proteinases"/>
    <property type="match status" value="1"/>
</dbReference>
<dbReference type="Pfam" id="PF00443">
    <property type="entry name" value="UCH"/>
    <property type="match status" value="1"/>
</dbReference>
<evidence type="ECO:0000256" key="8">
    <source>
        <dbReference type="ARBA" id="ARBA00022807"/>
    </source>
</evidence>
<keyword evidence="8" id="KW-0788">Thiol protease</keyword>
<dbReference type="AlphaFoldDB" id="A0A4P9XV92"/>
<dbReference type="InterPro" id="IPR018200">
    <property type="entry name" value="USP_CS"/>
</dbReference>
<evidence type="ECO:0000256" key="7">
    <source>
        <dbReference type="ARBA" id="ARBA00022801"/>
    </source>
</evidence>
<evidence type="ECO:0000313" key="13">
    <source>
        <dbReference type="Proteomes" id="UP000271241"/>
    </source>
</evidence>
<dbReference type="PROSITE" id="PS50235">
    <property type="entry name" value="USP_3"/>
    <property type="match status" value="1"/>
</dbReference>
<dbReference type="STRING" id="78915.A0A4P9XV92"/>
<reference evidence="13" key="1">
    <citation type="journal article" date="2018" name="Nat. Microbiol.">
        <title>Leveraging single-cell genomics to expand the fungal tree of life.</title>
        <authorList>
            <person name="Ahrendt S.R."/>
            <person name="Quandt C.A."/>
            <person name="Ciobanu D."/>
            <person name="Clum A."/>
            <person name="Salamov A."/>
            <person name="Andreopoulos B."/>
            <person name="Cheng J.F."/>
            <person name="Woyke T."/>
            <person name="Pelin A."/>
            <person name="Henrissat B."/>
            <person name="Reynolds N.K."/>
            <person name="Benny G.L."/>
            <person name="Smith M.E."/>
            <person name="James T.Y."/>
            <person name="Grigoriev I.V."/>
        </authorList>
    </citation>
    <scope>NUCLEOTIDE SEQUENCE [LARGE SCALE GENOMIC DNA]</scope>
    <source>
        <strain evidence="13">RSA 1356</strain>
    </source>
</reference>
<evidence type="ECO:0000256" key="4">
    <source>
        <dbReference type="ARBA" id="ARBA00012759"/>
    </source>
</evidence>
<dbReference type="GO" id="GO:0006508">
    <property type="term" value="P:proteolysis"/>
    <property type="evidence" value="ECO:0007669"/>
    <property type="project" value="UniProtKB-KW"/>
</dbReference>
<evidence type="ECO:0000256" key="3">
    <source>
        <dbReference type="ARBA" id="ARBA00009085"/>
    </source>
</evidence>
<dbReference type="EC" id="3.4.19.12" evidence="4"/>
<protein>
    <recommendedName>
        <fullName evidence="4">ubiquitinyl hydrolase 1</fullName>
        <ecNumber evidence="4">3.4.19.12</ecNumber>
    </recommendedName>
</protein>
<dbReference type="GO" id="GO:0016579">
    <property type="term" value="P:protein deubiquitination"/>
    <property type="evidence" value="ECO:0007669"/>
    <property type="project" value="InterPro"/>
</dbReference>
<accession>A0A4P9XV92</accession>
<feature type="chain" id="PRO_5020503158" description="ubiquitinyl hydrolase 1" evidence="10">
    <location>
        <begin position="16"/>
        <end position="189"/>
    </location>
</feature>
<dbReference type="OrthoDB" id="289038at2759"/>
<keyword evidence="6" id="KW-0833">Ubl conjugation pathway</keyword>
<evidence type="ECO:0000256" key="2">
    <source>
        <dbReference type="ARBA" id="ARBA00004123"/>
    </source>
</evidence>
<dbReference type="PANTHER" id="PTHR24006">
    <property type="entry name" value="UBIQUITIN CARBOXYL-TERMINAL HYDROLASE"/>
    <property type="match status" value="1"/>
</dbReference>
<dbReference type="InterPro" id="IPR028889">
    <property type="entry name" value="USP"/>
</dbReference>
<dbReference type="PROSITE" id="PS00973">
    <property type="entry name" value="USP_2"/>
    <property type="match status" value="1"/>
</dbReference>
<evidence type="ECO:0000256" key="5">
    <source>
        <dbReference type="ARBA" id="ARBA00022670"/>
    </source>
</evidence>